<proteinExistence type="predicted"/>
<reference evidence="1" key="1">
    <citation type="submission" date="2021-06" db="EMBL/GenBank/DDBJ databases">
        <authorList>
            <person name="Kallberg Y."/>
            <person name="Tangrot J."/>
            <person name="Rosling A."/>
        </authorList>
    </citation>
    <scope>NUCLEOTIDE SEQUENCE</scope>
    <source>
        <strain evidence="1">AU212A</strain>
    </source>
</reference>
<organism evidence="1 2">
    <name type="scientific">Scutellospora calospora</name>
    <dbReference type="NCBI Taxonomy" id="85575"/>
    <lineage>
        <taxon>Eukaryota</taxon>
        <taxon>Fungi</taxon>
        <taxon>Fungi incertae sedis</taxon>
        <taxon>Mucoromycota</taxon>
        <taxon>Glomeromycotina</taxon>
        <taxon>Glomeromycetes</taxon>
        <taxon>Diversisporales</taxon>
        <taxon>Gigasporaceae</taxon>
        <taxon>Scutellospora</taxon>
    </lineage>
</organism>
<evidence type="ECO:0000313" key="1">
    <source>
        <dbReference type="EMBL" id="CAG8529783.1"/>
    </source>
</evidence>
<comment type="caution">
    <text evidence="1">The sequence shown here is derived from an EMBL/GenBank/DDBJ whole genome shotgun (WGS) entry which is preliminary data.</text>
</comment>
<keyword evidence="2" id="KW-1185">Reference proteome</keyword>
<sequence length="399" mass="45705">NSSSEDYSSEELETSDLSSNNNNNLHNLKGTQANLMFCHWCQEANKQNSFTSGCVYFKLQSLTRHINNKDHQSIIYNSTQDEFSIRSSILSFTNNQFLNIDNLQAPYASYTNNKAAYGFIESIGHVIEQSTFEELYKSKSWSIMLDESTTISTEKILAIVSKHLLRPGKPIYQFLGMISLTEQMSDTIIADLNRFIQAKNILYNNLYHICTDGASTMIGIHKGIATQIKTKNPFILQHHCISYCLALVAKNAANNISEFHQYETLEQTEDLQLTVLIIINLRILCQLNLLFQKNNIMIHEVKTQLDITIQAIDIAFIGSDNNKPTWTIVESLKKQFLNHELIDSFKIFDPRNLPVENQRSFNEYGLNQITILSDFYSSNKFVLDKNFQAIIIADELIHE</sequence>
<accession>A0ACA9LJF3</accession>
<feature type="non-terminal residue" evidence="1">
    <location>
        <position position="1"/>
    </location>
</feature>
<protein>
    <submittedName>
        <fullName evidence="1">1654_t:CDS:1</fullName>
    </submittedName>
</protein>
<evidence type="ECO:0000313" key="2">
    <source>
        <dbReference type="Proteomes" id="UP000789860"/>
    </source>
</evidence>
<dbReference type="Proteomes" id="UP000789860">
    <property type="component" value="Unassembled WGS sequence"/>
</dbReference>
<dbReference type="EMBL" id="CAJVPM010005959">
    <property type="protein sequence ID" value="CAG8529783.1"/>
    <property type="molecule type" value="Genomic_DNA"/>
</dbReference>
<gene>
    <name evidence="1" type="ORF">SCALOS_LOCUS4409</name>
</gene>
<name>A0ACA9LJF3_9GLOM</name>